<gene>
    <name evidence="2" type="ORF">V8Q02_13230</name>
</gene>
<protein>
    <submittedName>
        <fullName evidence="2">Ferritin-like protein</fullName>
    </submittedName>
</protein>
<dbReference type="Gene3D" id="1.20.1260.10">
    <property type="match status" value="1"/>
</dbReference>
<dbReference type="InterPro" id="IPR012347">
    <property type="entry name" value="Ferritin-like"/>
</dbReference>
<dbReference type="InterPro" id="IPR026820">
    <property type="entry name" value="VioB/RebD_dom"/>
</dbReference>
<proteinExistence type="predicted"/>
<dbReference type="EMBL" id="JBAMYC010000006">
    <property type="protein sequence ID" value="MEI1248961.1"/>
    <property type="molecule type" value="Genomic_DNA"/>
</dbReference>
<keyword evidence="3" id="KW-1185">Reference proteome</keyword>
<dbReference type="Proteomes" id="UP001531129">
    <property type="component" value="Unassembled WGS sequence"/>
</dbReference>
<dbReference type="RefSeq" id="WP_264396546.1">
    <property type="nucleotide sequence ID" value="NZ_JBAMYB010000006.1"/>
</dbReference>
<organism evidence="2 3">
    <name type="scientific">Rhizobium aouanii</name>
    <dbReference type="NCBI Taxonomy" id="3118145"/>
    <lineage>
        <taxon>Bacteria</taxon>
        <taxon>Pseudomonadati</taxon>
        <taxon>Pseudomonadota</taxon>
        <taxon>Alphaproteobacteria</taxon>
        <taxon>Hyphomicrobiales</taxon>
        <taxon>Rhizobiaceae</taxon>
        <taxon>Rhizobium/Agrobacterium group</taxon>
        <taxon>Rhizobium</taxon>
    </lineage>
</organism>
<feature type="domain" description="Iminophenyl-pyruvate dimer synthase" evidence="1">
    <location>
        <begin position="53"/>
        <end position="287"/>
    </location>
</feature>
<reference evidence="2 3" key="1">
    <citation type="submission" date="2024-01" db="EMBL/GenBank/DDBJ databases">
        <title>Draft genome sequences of three bacterial strains isolated from Acacia saligna represent a potential new species within the genus Rhizobium.</title>
        <authorList>
            <person name="Tambong J.T."/>
            <person name="Mnasri B."/>
        </authorList>
    </citation>
    <scope>NUCLEOTIDE SEQUENCE [LARGE SCALE GENOMIC DNA]</scope>
    <source>
        <strain evidence="2 3">1AS12I</strain>
    </source>
</reference>
<name>A0ABU8CKE2_9HYPH</name>
<evidence type="ECO:0000313" key="3">
    <source>
        <dbReference type="Proteomes" id="UP001531129"/>
    </source>
</evidence>
<evidence type="ECO:0000313" key="2">
    <source>
        <dbReference type="EMBL" id="MEI1248961.1"/>
    </source>
</evidence>
<accession>A0ABU8CKE2</accession>
<evidence type="ECO:0000259" key="1">
    <source>
        <dbReference type="Pfam" id="PF12902"/>
    </source>
</evidence>
<sequence>MRSRVTEQLHQILDQSLKARVTRAKSLGPESASSSTFVVPTGFSPHDYAVFLLHVAAEIEHGLLIQYLFAAYSLGGPQVPEKERPKVVRWQTILLGIAREEMGHLITVQNLLKLIGGPLNLERDDFPWDLPFYPFPFALEPLSAKLIARYVCIESPDVWPDHWAAQQKEITKLAFPEGSDGFNRVGLIYGNLKTLLGDKTLMPDSSFHADTLSYQASFDEWGRGYAGGARGAATPGAATPDVLIHTAYSRKTALDALDAIAEQGEAADAISQENDLSHFERFMELYQEFSAESGSSRLCRPVISNPRVVGDADAVPNTTYIAHPPSRHWAELLNLRYRMLLTYLSHTFRISGKTGRAEGMVRGAVLNRAFGEMYNLRAIANILVTLPAIDAATVARAAPTFELPYTLTLPYLERDVWGLHLDLLKASGDLIAGVQGTAGTDADAFLASLMAIDANAAKTFQSALNGCFTPAPGGMS</sequence>
<comment type="caution">
    <text evidence="2">The sequence shown here is derived from an EMBL/GenBank/DDBJ whole genome shotgun (WGS) entry which is preliminary data.</text>
</comment>
<dbReference type="Pfam" id="PF12902">
    <property type="entry name" value="Ferritin-like"/>
    <property type="match status" value="1"/>
</dbReference>